<protein>
    <recommendedName>
        <fullName evidence="5">PE family protein</fullName>
    </recommendedName>
</protein>
<dbReference type="Proteomes" id="UP000279306">
    <property type="component" value="Chromosome"/>
</dbReference>
<dbReference type="EMBL" id="LR134356">
    <property type="protein sequence ID" value="VEG56599.1"/>
    <property type="molecule type" value="Genomic_DNA"/>
</dbReference>
<proteinExistence type="predicted"/>
<feature type="signal peptide" evidence="2">
    <location>
        <begin position="1"/>
        <end position="24"/>
    </location>
</feature>
<dbReference type="KEGG" id="mauu:NCTC10437_03601"/>
<evidence type="ECO:0000313" key="3">
    <source>
        <dbReference type="EMBL" id="VEG56599.1"/>
    </source>
</evidence>
<gene>
    <name evidence="3" type="ORF">NCTC10437_03601</name>
</gene>
<organism evidence="3 4">
    <name type="scientific">Mycolicibacterium aurum</name>
    <name type="common">Mycobacterium aurum</name>
    <dbReference type="NCBI Taxonomy" id="1791"/>
    <lineage>
        <taxon>Bacteria</taxon>
        <taxon>Bacillati</taxon>
        <taxon>Actinomycetota</taxon>
        <taxon>Actinomycetes</taxon>
        <taxon>Mycobacteriales</taxon>
        <taxon>Mycobacteriaceae</taxon>
        <taxon>Mycolicibacterium</taxon>
    </lineage>
</organism>
<evidence type="ECO:0000256" key="2">
    <source>
        <dbReference type="SAM" id="SignalP"/>
    </source>
</evidence>
<keyword evidence="2" id="KW-0732">Signal</keyword>
<accession>A0A3S4S012</accession>
<feature type="compositionally biased region" description="Acidic residues" evidence="1">
    <location>
        <begin position="324"/>
        <end position="349"/>
    </location>
</feature>
<sequence>MHASTRAALAAATTALTGSALAFAPPPQPISPPSAAMTVPVAFAAGSGRLLPIADGQAAAAWPQPLLLPTIVRQSGTPAETFGPTAYTALAATVARTPDERTPDERISAAAAQDPAVLNTASDIIDDVYAFTRYWANYVSLELGPWLINWIPFGYLISDQILIWYPNFVLPVVDSFVYDFLDPVVNDPLNLAVWAEGISTIVDTAVTGVRNGITAEIQYILDFGWFPFPLPPLPSFPLPATSLAGEEAAEAAVERATVDSDASAAESDVASPADDVRSDDGSATPADGLTHEESPGSADDADETDETAPDPVDDVSGDVVDGTVVDEGDEGYEGDADVVEEAVEADVTTDADTGADAAADGDHVEPASGDAPADSDGGTAASGSETD</sequence>
<keyword evidence="4" id="KW-1185">Reference proteome</keyword>
<feature type="chain" id="PRO_5018741011" description="PE family protein" evidence="2">
    <location>
        <begin position="25"/>
        <end position="387"/>
    </location>
</feature>
<evidence type="ECO:0000256" key="1">
    <source>
        <dbReference type="SAM" id="MobiDB-lite"/>
    </source>
</evidence>
<reference evidence="3 4" key="1">
    <citation type="submission" date="2018-12" db="EMBL/GenBank/DDBJ databases">
        <authorList>
            <consortium name="Pathogen Informatics"/>
        </authorList>
    </citation>
    <scope>NUCLEOTIDE SEQUENCE [LARGE SCALE GENOMIC DNA]</scope>
    <source>
        <strain evidence="3 4">NCTC10437</strain>
    </source>
</reference>
<feature type="compositionally biased region" description="Acidic residues" evidence="1">
    <location>
        <begin position="299"/>
        <end position="316"/>
    </location>
</feature>
<dbReference type="AlphaFoldDB" id="A0A3S4S012"/>
<dbReference type="RefSeq" id="WP_157866322.1">
    <property type="nucleotide sequence ID" value="NZ_JACKRV010000043.1"/>
</dbReference>
<evidence type="ECO:0000313" key="4">
    <source>
        <dbReference type="Proteomes" id="UP000279306"/>
    </source>
</evidence>
<feature type="region of interest" description="Disordered" evidence="1">
    <location>
        <begin position="249"/>
        <end position="387"/>
    </location>
</feature>
<feature type="compositionally biased region" description="Low complexity" evidence="1">
    <location>
        <begin position="259"/>
        <end position="273"/>
    </location>
</feature>
<evidence type="ECO:0008006" key="5">
    <source>
        <dbReference type="Google" id="ProtNLM"/>
    </source>
</evidence>
<name>A0A3S4S012_MYCAU</name>